<reference evidence="2 3" key="1">
    <citation type="submission" date="2014-04" db="EMBL/GenBank/DDBJ databases">
        <authorList>
            <consortium name="DOE Joint Genome Institute"/>
            <person name="Kuo A."/>
            <person name="Tarkka M."/>
            <person name="Buscot F."/>
            <person name="Kohler A."/>
            <person name="Nagy L.G."/>
            <person name="Floudas D."/>
            <person name="Copeland A."/>
            <person name="Barry K.W."/>
            <person name="Cichocki N."/>
            <person name="Veneault-Fourrey C."/>
            <person name="LaButti K."/>
            <person name="Lindquist E.A."/>
            <person name="Lipzen A."/>
            <person name="Lundell T."/>
            <person name="Morin E."/>
            <person name="Murat C."/>
            <person name="Sun H."/>
            <person name="Tunlid A."/>
            <person name="Henrissat B."/>
            <person name="Grigoriev I.V."/>
            <person name="Hibbett D.S."/>
            <person name="Martin F."/>
            <person name="Nordberg H.P."/>
            <person name="Cantor M.N."/>
            <person name="Hua S.X."/>
        </authorList>
    </citation>
    <scope>NUCLEOTIDE SEQUENCE [LARGE SCALE GENOMIC DNA]</scope>
    <source>
        <strain evidence="2 3">F 1598</strain>
    </source>
</reference>
<feature type="compositionally biased region" description="Polar residues" evidence="1">
    <location>
        <begin position="196"/>
        <end position="210"/>
    </location>
</feature>
<feature type="region of interest" description="Disordered" evidence="1">
    <location>
        <begin position="50"/>
        <end position="97"/>
    </location>
</feature>
<keyword evidence="3" id="KW-1185">Reference proteome</keyword>
<evidence type="ECO:0000313" key="3">
    <source>
        <dbReference type="Proteomes" id="UP000054166"/>
    </source>
</evidence>
<dbReference type="EMBL" id="KN833026">
    <property type="protein sequence ID" value="KIM77282.1"/>
    <property type="molecule type" value="Genomic_DNA"/>
</dbReference>
<feature type="region of interest" description="Disordered" evidence="1">
    <location>
        <begin position="352"/>
        <end position="387"/>
    </location>
</feature>
<reference evidence="3" key="2">
    <citation type="submission" date="2015-01" db="EMBL/GenBank/DDBJ databases">
        <title>Evolutionary Origins and Diversification of the Mycorrhizal Mutualists.</title>
        <authorList>
            <consortium name="DOE Joint Genome Institute"/>
            <consortium name="Mycorrhizal Genomics Consortium"/>
            <person name="Kohler A."/>
            <person name="Kuo A."/>
            <person name="Nagy L.G."/>
            <person name="Floudas D."/>
            <person name="Copeland A."/>
            <person name="Barry K.W."/>
            <person name="Cichocki N."/>
            <person name="Veneault-Fourrey C."/>
            <person name="LaButti K."/>
            <person name="Lindquist E.A."/>
            <person name="Lipzen A."/>
            <person name="Lundell T."/>
            <person name="Morin E."/>
            <person name="Murat C."/>
            <person name="Riley R."/>
            <person name="Ohm R."/>
            <person name="Sun H."/>
            <person name="Tunlid A."/>
            <person name="Henrissat B."/>
            <person name="Grigoriev I.V."/>
            <person name="Hibbett D.S."/>
            <person name="Martin F."/>
        </authorList>
    </citation>
    <scope>NUCLEOTIDE SEQUENCE [LARGE SCALE GENOMIC DNA]</scope>
    <source>
        <strain evidence="3">F 1598</strain>
    </source>
</reference>
<organism evidence="2 3">
    <name type="scientific">Piloderma croceum (strain F 1598)</name>
    <dbReference type="NCBI Taxonomy" id="765440"/>
    <lineage>
        <taxon>Eukaryota</taxon>
        <taxon>Fungi</taxon>
        <taxon>Dikarya</taxon>
        <taxon>Basidiomycota</taxon>
        <taxon>Agaricomycotina</taxon>
        <taxon>Agaricomycetes</taxon>
        <taxon>Agaricomycetidae</taxon>
        <taxon>Atheliales</taxon>
        <taxon>Atheliaceae</taxon>
        <taxon>Piloderma</taxon>
    </lineage>
</organism>
<feature type="region of interest" description="Disordered" evidence="1">
    <location>
        <begin position="108"/>
        <end position="127"/>
    </location>
</feature>
<gene>
    <name evidence="2" type="ORF">PILCRDRAFT_91181</name>
</gene>
<feature type="compositionally biased region" description="Low complexity" evidence="1">
    <location>
        <begin position="153"/>
        <end position="195"/>
    </location>
</feature>
<feature type="compositionally biased region" description="Polar residues" evidence="1">
    <location>
        <begin position="64"/>
        <end position="76"/>
    </location>
</feature>
<protein>
    <submittedName>
        <fullName evidence="2">Uncharacterized protein</fullName>
    </submittedName>
</protein>
<sequence>MPAPAAAVYVIAIVGGCAAAYAFKELVYDPHIVPAVERLQAQYTARRRGRRGLVPVQGNGKGNDPTSVGTELQSLVRNRDAADEAEERKSTELENMVTKEVDEWRSAVDRSQSGLRHRTHAGTSGSALEESNLFLPYTPMSPTHIIFDFSNETSPTSSHPSASASAAIRVAGPPSSAAPFSPISSIHPSDSASLAGQATPQISPRVQPPSLSFTYDAQALSLSPPVIVSPTLSTPSPSTSSTSISEFIARPSHPLGLGLELLSAPSSRPDTPFSSLSVSSPGSGAGSLDFPSPQMLNLGVPVSPAHFSNNSRTLSELNPADFVSAVSHSPSRTVSEADFLSAIGDEDFDVMSRSTRSNASSAAGDEFDLGDNVSEAGSWASVSQPRR</sequence>
<evidence type="ECO:0000256" key="1">
    <source>
        <dbReference type="SAM" id="MobiDB-lite"/>
    </source>
</evidence>
<feature type="compositionally biased region" description="Low complexity" evidence="1">
    <location>
        <begin position="352"/>
        <end position="363"/>
    </location>
</feature>
<dbReference type="Proteomes" id="UP000054166">
    <property type="component" value="Unassembled WGS sequence"/>
</dbReference>
<feature type="compositionally biased region" description="Basic and acidic residues" evidence="1">
    <location>
        <begin position="77"/>
        <end position="97"/>
    </location>
</feature>
<name>A0A0C3BIU7_PILCF</name>
<dbReference type="OrthoDB" id="3246206at2759"/>
<feature type="compositionally biased region" description="Polar residues" evidence="1">
    <location>
        <begin position="264"/>
        <end position="273"/>
    </location>
</feature>
<evidence type="ECO:0000313" key="2">
    <source>
        <dbReference type="EMBL" id="KIM77282.1"/>
    </source>
</evidence>
<proteinExistence type="predicted"/>
<dbReference type="InParanoid" id="A0A0C3BIU7"/>
<dbReference type="HOGENOM" id="CLU_806852_0_0_1"/>
<dbReference type="AlphaFoldDB" id="A0A0C3BIU7"/>
<feature type="region of interest" description="Disordered" evidence="1">
    <location>
        <begin position="261"/>
        <end position="287"/>
    </location>
</feature>
<feature type="region of interest" description="Disordered" evidence="1">
    <location>
        <begin position="148"/>
        <end position="210"/>
    </location>
</feature>
<accession>A0A0C3BIU7</accession>